<dbReference type="KEGG" id="sap:Sulac_3103"/>
<dbReference type="SMART" id="SM00448">
    <property type="entry name" value="REC"/>
    <property type="match status" value="1"/>
</dbReference>
<dbReference type="PANTHER" id="PTHR43228">
    <property type="entry name" value="TWO-COMPONENT RESPONSE REGULATOR"/>
    <property type="match status" value="1"/>
</dbReference>
<dbReference type="HOGENOM" id="CLU_000445_69_8_9"/>
<keyword evidence="3" id="KW-0597">Phosphoprotein</keyword>
<evidence type="ECO:0000256" key="3">
    <source>
        <dbReference type="PROSITE-ProRule" id="PRU00169"/>
    </source>
</evidence>
<reference evidence="5 6" key="2">
    <citation type="journal article" date="2012" name="Stand. Genomic Sci.">
        <title>Complete genome sequence of the moderately thermophilic mineral-sulfide-oxidizing firmicute Sulfobacillus acidophilus type strain (NAL(T)).</title>
        <authorList>
            <person name="Anderson I."/>
            <person name="Chertkov O."/>
            <person name="Chen A."/>
            <person name="Saunders E."/>
            <person name="Lapidus A."/>
            <person name="Nolan M."/>
            <person name="Lucas S."/>
            <person name="Hammon N."/>
            <person name="Deshpande S."/>
            <person name="Cheng J.F."/>
            <person name="Han C."/>
            <person name="Tapia R."/>
            <person name="Goodwin L.A."/>
            <person name="Pitluck S."/>
            <person name="Liolios K."/>
            <person name="Pagani I."/>
            <person name="Ivanova N."/>
            <person name="Mikhailova N."/>
            <person name="Pati A."/>
            <person name="Palaniappan K."/>
            <person name="Land M."/>
            <person name="Pan C."/>
            <person name="Rohde M."/>
            <person name="Pukall R."/>
            <person name="Goker M."/>
            <person name="Detter J.C."/>
            <person name="Woyke T."/>
            <person name="Bristow J."/>
            <person name="Eisen J.A."/>
            <person name="Markowitz V."/>
            <person name="Hugenholtz P."/>
            <person name="Kyrpides N.C."/>
            <person name="Klenk H.P."/>
            <person name="Mavromatis K."/>
        </authorList>
    </citation>
    <scope>NUCLEOTIDE SEQUENCE [LARGE SCALE GENOMIC DNA]</scope>
    <source>
        <strain evidence="6">ATCC 700253 / DSM 10332 / NAL</strain>
    </source>
</reference>
<protein>
    <recommendedName>
        <fullName evidence="1">Stage 0 sporulation protein A homolog</fullName>
    </recommendedName>
</protein>
<feature type="modified residue" description="4-aspartylphosphate" evidence="3">
    <location>
        <position position="52"/>
    </location>
</feature>
<dbReference type="SUPFAM" id="SSF52172">
    <property type="entry name" value="CheY-like"/>
    <property type="match status" value="1"/>
</dbReference>
<dbReference type="InterPro" id="IPR001789">
    <property type="entry name" value="Sig_transdc_resp-reg_receiver"/>
</dbReference>
<dbReference type="PROSITE" id="PS50110">
    <property type="entry name" value="RESPONSE_REGULATORY"/>
    <property type="match status" value="1"/>
</dbReference>
<keyword evidence="6" id="KW-1185">Reference proteome</keyword>
<dbReference type="EMBL" id="CP003179">
    <property type="protein sequence ID" value="AEW06552.1"/>
    <property type="molecule type" value="Genomic_DNA"/>
</dbReference>
<dbReference type="PANTHER" id="PTHR43228:SF1">
    <property type="entry name" value="TWO-COMPONENT RESPONSE REGULATOR ARR22"/>
    <property type="match status" value="1"/>
</dbReference>
<evidence type="ECO:0000313" key="6">
    <source>
        <dbReference type="Proteomes" id="UP000005439"/>
    </source>
</evidence>
<evidence type="ECO:0000313" key="5">
    <source>
        <dbReference type="EMBL" id="AEW06552.1"/>
    </source>
</evidence>
<sequence length="141" mass="15494">MDILIVDDTLETRIVLAQLVKLAGGRVVAQASSAAEALEWLRNHRVDLVITDYQMPECRGDELAVMIRQSWPTTRIALVSVRHDADLTEKAQDAGVDWILAKPVGISTMEAIIRSVAGPTSRIRADEDITRQFGDQGVRSG</sequence>
<gene>
    <name evidence="5" type="ordered locus">Sulac_3103</name>
</gene>
<dbReference type="STRING" id="679936.Sulac_3103"/>
<accession>G8U107</accession>
<reference evidence="6" key="1">
    <citation type="submission" date="2011-12" db="EMBL/GenBank/DDBJ databases">
        <title>The complete genome of chromosome of Sulfobacillus acidophilus DSM 10332.</title>
        <authorList>
            <person name="Lucas S."/>
            <person name="Han J."/>
            <person name="Lapidus A."/>
            <person name="Bruce D."/>
            <person name="Goodwin L."/>
            <person name="Pitluck S."/>
            <person name="Peters L."/>
            <person name="Kyrpides N."/>
            <person name="Mavromatis K."/>
            <person name="Ivanova N."/>
            <person name="Mikhailova N."/>
            <person name="Chertkov O."/>
            <person name="Saunders E."/>
            <person name="Detter J.C."/>
            <person name="Tapia R."/>
            <person name="Han C."/>
            <person name="Land M."/>
            <person name="Hauser L."/>
            <person name="Markowitz V."/>
            <person name="Cheng J.-F."/>
            <person name="Hugenholtz P."/>
            <person name="Woyke T."/>
            <person name="Wu D."/>
            <person name="Pukall R."/>
            <person name="Gehrich-Schroeter G."/>
            <person name="Schneider S."/>
            <person name="Klenk H.-P."/>
            <person name="Eisen J.A."/>
        </authorList>
    </citation>
    <scope>NUCLEOTIDE SEQUENCE [LARGE SCALE GENOMIC DNA]</scope>
    <source>
        <strain evidence="6">ATCC 700253 / DSM 10332 / NAL</strain>
    </source>
</reference>
<dbReference type="GO" id="GO:0000160">
    <property type="term" value="P:phosphorelay signal transduction system"/>
    <property type="evidence" value="ECO:0007669"/>
    <property type="project" value="InterPro"/>
</dbReference>
<dbReference type="Proteomes" id="UP000005439">
    <property type="component" value="Chromosome"/>
</dbReference>
<dbReference type="AlphaFoldDB" id="G8U107"/>
<dbReference type="InterPro" id="IPR011006">
    <property type="entry name" value="CheY-like_superfamily"/>
</dbReference>
<dbReference type="CDD" id="cd17546">
    <property type="entry name" value="REC_hyHK_CKI1_RcsC-like"/>
    <property type="match status" value="1"/>
</dbReference>
<dbReference type="PATRIC" id="fig|679936.5.peg.3209"/>
<comment type="function">
    <text evidence="2">May play the central regulatory role in sporulation. It may be an element of the effector pathway responsible for the activation of sporulation genes in response to nutritional stress. Spo0A may act in concert with spo0H (a sigma factor) to control the expression of some genes that are critical to the sporulation process.</text>
</comment>
<evidence type="ECO:0000256" key="2">
    <source>
        <dbReference type="ARBA" id="ARBA00024867"/>
    </source>
</evidence>
<dbReference type="InterPro" id="IPR052048">
    <property type="entry name" value="ST_Response_Regulator"/>
</dbReference>
<proteinExistence type="predicted"/>
<dbReference type="Gene3D" id="3.40.50.2300">
    <property type="match status" value="1"/>
</dbReference>
<evidence type="ECO:0000256" key="1">
    <source>
        <dbReference type="ARBA" id="ARBA00018672"/>
    </source>
</evidence>
<name>G8U107_SULAD</name>
<organism evidence="5 6">
    <name type="scientific">Sulfobacillus acidophilus (strain ATCC 700253 / DSM 10332 / NAL)</name>
    <dbReference type="NCBI Taxonomy" id="679936"/>
    <lineage>
        <taxon>Bacteria</taxon>
        <taxon>Bacillati</taxon>
        <taxon>Bacillota</taxon>
        <taxon>Clostridia</taxon>
        <taxon>Eubacteriales</taxon>
        <taxon>Clostridiales Family XVII. Incertae Sedis</taxon>
        <taxon>Sulfobacillus</taxon>
    </lineage>
</organism>
<evidence type="ECO:0000259" key="4">
    <source>
        <dbReference type="PROSITE" id="PS50110"/>
    </source>
</evidence>
<feature type="domain" description="Response regulatory" evidence="4">
    <location>
        <begin position="2"/>
        <end position="117"/>
    </location>
</feature>
<dbReference type="Pfam" id="PF00072">
    <property type="entry name" value="Response_reg"/>
    <property type="match status" value="1"/>
</dbReference>